<dbReference type="Gene3D" id="3.30.559.10">
    <property type="entry name" value="Chloramphenicol acetyltransferase-like domain"/>
    <property type="match status" value="1"/>
</dbReference>
<evidence type="ECO:0000256" key="1">
    <source>
        <dbReference type="ARBA" id="ARBA00022679"/>
    </source>
</evidence>
<reference evidence="3" key="2">
    <citation type="submission" date="2008-12" db="EMBL/GenBank/DDBJ databases">
        <title>Improved gene annotation of the rice (Oryza sativa) genomes.</title>
        <authorList>
            <person name="Wang J."/>
            <person name="Li R."/>
            <person name="Fan W."/>
            <person name="Huang Q."/>
            <person name="Zhang J."/>
            <person name="Zhou Y."/>
            <person name="Hu Y."/>
            <person name="Zi S."/>
            <person name="Li J."/>
            <person name="Ni P."/>
            <person name="Zheng H."/>
            <person name="Zhang Y."/>
            <person name="Zhao M."/>
            <person name="Hao Q."/>
            <person name="McDermott J."/>
            <person name="Samudrala R."/>
            <person name="Kristiansen K."/>
            <person name="Wong G.K.-S."/>
        </authorList>
    </citation>
    <scope>NUCLEOTIDE SEQUENCE</scope>
</reference>
<keyword evidence="1" id="KW-0808">Transferase</keyword>
<dbReference type="InterPro" id="IPR051504">
    <property type="entry name" value="Plant_metabolite_acyltrans"/>
</dbReference>
<protein>
    <submittedName>
        <fullName evidence="3">Uncharacterized protein</fullName>
    </submittedName>
</protein>
<dbReference type="GO" id="GO:0050734">
    <property type="term" value="F:hydroxycinnamoyltransferase activity"/>
    <property type="evidence" value="ECO:0007669"/>
    <property type="project" value="UniProtKB-ARBA"/>
</dbReference>
<evidence type="ECO:0000256" key="2">
    <source>
        <dbReference type="ARBA" id="ARBA00023315"/>
    </source>
</evidence>
<proteinExistence type="predicted"/>
<evidence type="ECO:0000313" key="3">
    <source>
        <dbReference type="EMBL" id="EEE62999.1"/>
    </source>
</evidence>
<dbReference type="EMBL" id="CM000142">
    <property type="protein sequence ID" value="EEE62999.1"/>
    <property type="molecule type" value="Genomic_DNA"/>
</dbReference>
<keyword evidence="2" id="KW-0012">Acyltransferase</keyword>
<dbReference type="InterPro" id="IPR023213">
    <property type="entry name" value="CAT-like_dom_sf"/>
</dbReference>
<name>B9FJN5_ORYSJ</name>
<organism evidence="3">
    <name type="scientific">Oryza sativa subsp. japonica</name>
    <name type="common">Rice</name>
    <dbReference type="NCBI Taxonomy" id="39947"/>
    <lineage>
        <taxon>Eukaryota</taxon>
        <taxon>Viridiplantae</taxon>
        <taxon>Streptophyta</taxon>
        <taxon>Embryophyta</taxon>
        <taxon>Tracheophyta</taxon>
        <taxon>Spermatophyta</taxon>
        <taxon>Magnoliopsida</taxon>
        <taxon>Liliopsida</taxon>
        <taxon>Poales</taxon>
        <taxon>Poaceae</taxon>
        <taxon>BOP clade</taxon>
        <taxon>Oryzoideae</taxon>
        <taxon>Oryzeae</taxon>
        <taxon>Oryzinae</taxon>
        <taxon>Oryza</taxon>
        <taxon>Oryza sativa</taxon>
    </lineage>
</organism>
<reference evidence="3" key="1">
    <citation type="journal article" date="2005" name="PLoS Biol.">
        <title>The genomes of Oryza sativa: a history of duplications.</title>
        <authorList>
            <person name="Yu J."/>
            <person name="Wang J."/>
            <person name="Lin W."/>
            <person name="Li S."/>
            <person name="Li H."/>
            <person name="Zhou J."/>
            <person name="Ni P."/>
            <person name="Dong W."/>
            <person name="Hu S."/>
            <person name="Zeng C."/>
            <person name="Zhang J."/>
            <person name="Zhang Y."/>
            <person name="Li R."/>
            <person name="Xu Z."/>
            <person name="Li S."/>
            <person name="Li X."/>
            <person name="Zheng H."/>
            <person name="Cong L."/>
            <person name="Lin L."/>
            <person name="Yin J."/>
            <person name="Geng J."/>
            <person name="Li G."/>
            <person name="Shi J."/>
            <person name="Liu J."/>
            <person name="Lv H."/>
            <person name="Li J."/>
            <person name="Wang J."/>
            <person name="Deng Y."/>
            <person name="Ran L."/>
            <person name="Shi X."/>
            <person name="Wang X."/>
            <person name="Wu Q."/>
            <person name="Li C."/>
            <person name="Ren X."/>
            <person name="Wang J."/>
            <person name="Wang X."/>
            <person name="Li D."/>
            <person name="Liu D."/>
            <person name="Zhang X."/>
            <person name="Ji Z."/>
            <person name="Zhao W."/>
            <person name="Sun Y."/>
            <person name="Zhang Z."/>
            <person name="Bao J."/>
            <person name="Han Y."/>
            <person name="Dong L."/>
            <person name="Ji J."/>
            <person name="Chen P."/>
            <person name="Wu S."/>
            <person name="Liu J."/>
            <person name="Xiao Y."/>
            <person name="Bu D."/>
            <person name="Tan J."/>
            <person name="Yang L."/>
            <person name="Ye C."/>
            <person name="Zhang J."/>
            <person name="Xu J."/>
            <person name="Zhou Y."/>
            <person name="Yu Y."/>
            <person name="Zhang B."/>
            <person name="Zhuang S."/>
            <person name="Wei H."/>
            <person name="Liu B."/>
            <person name="Lei M."/>
            <person name="Yu H."/>
            <person name="Li Y."/>
            <person name="Xu H."/>
            <person name="Wei S."/>
            <person name="He X."/>
            <person name="Fang L."/>
            <person name="Zhang Z."/>
            <person name="Zhang Y."/>
            <person name="Huang X."/>
            <person name="Su Z."/>
            <person name="Tong W."/>
            <person name="Li J."/>
            <person name="Tong Z."/>
            <person name="Li S."/>
            <person name="Ye J."/>
            <person name="Wang L."/>
            <person name="Fang L."/>
            <person name="Lei T."/>
            <person name="Chen C."/>
            <person name="Chen H."/>
            <person name="Xu Z."/>
            <person name="Li H."/>
            <person name="Huang H."/>
            <person name="Zhang F."/>
            <person name="Xu H."/>
            <person name="Li N."/>
            <person name="Zhao C."/>
            <person name="Li S."/>
            <person name="Dong L."/>
            <person name="Huang Y."/>
            <person name="Li L."/>
            <person name="Xi Y."/>
            <person name="Qi Q."/>
            <person name="Li W."/>
            <person name="Zhang B."/>
            <person name="Hu W."/>
            <person name="Zhang Y."/>
            <person name="Tian X."/>
            <person name="Jiao Y."/>
            <person name="Liang X."/>
            <person name="Jin J."/>
            <person name="Gao L."/>
            <person name="Zheng W."/>
            <person name="Hao B."/>
            <person name="Liu S."/>
            <person name="Wang W."/>
            <person name="Yuan L."/>
            <person name="Cao M."/>
            <person name="McDermott J."/>
            <person name="Samudrala R."/>
            <person name="Wang J."/>
            <person name="Wong G.K."/>
            <person name="Yang H."/>
        </authorList>
    </citation>
    <scope>NUCLEOTIDE SEQUENCE [LARGE SCALE GENOMIC DNA]</scope>
</reference>
<dbReference type="Proteomes" id="UP000007752">
    <property type="component" value="Chromosome 5"/>
</dbReference>
<gene>
    <name evidence="3" type="ORF">OsJ_17807</name>
</gene>
<dbReference type="AlphaFoldDB" id="B9FJN5"/>
<accession>B9FJN5</accession>
<dbReference type="PANTHER" id="PTHR31625">
    <property type="match status" value="1"/>
</dbReference>
<sequence>MPPPPPPPRLVSRRLARSSLLGAGSVVTAAAGIGAAIRGLDDGVLDGADGWFQKIVSLMPHRPMSIGGSPLYAVYDTDFGLGQPTKVELLSIDKTPGTVSMARHRDRRGAAGVRHGAVQLMLRRRTEAASSEFVQFGCDSVMLAVGDLFMCGLSVLNYYFKCW</sequence>